<evidence type="ECO:0000256" key="5">
    <source>
        <dbReference type="ARBA" id="ARBA00022833"/>
    </source>
</evidence>
<evidence type="ECO:0000256" key="4">
    <source>
        <dbReference type="ARBA" id="ARBA00022801"/>
    </source>
</evidence>
<dbReference type="Proteomes" id="UP000325641">
    <property type="component" value="Chromosome"/>
</dbReference>
<dbReference type="FunFam" id="2.70.70.10:FF:000006">
    <property type="entry name" value="M23 family peptidase"/>
    <property type="match status" value="1"/>
</dbReference>
<dbReference type="Gene3D" id="2.70.70.10">
    <property type="entry name" value="Glucose Permease (Domain IIA)"/>
    <property type="match status" value="1"/>
</dbReference>
<feature type="transmembrane region" description="Helical" evidence="8">
    <location>
        <begin position="60"/>
        <end position="85"/>
    </location>
</feature>
<keyword evidence="2" id="KW-0645">Protease</keyword>
<evidence type="ECO:0000256" key="1">
    <source>
        <dbReference type="ARBA" id="ARBA00001947"/>
    </source>
</evidence>
<evidence type="ECO:0000256" key="3">
    <source>
        <dbReference type="ARBA" id="ARBA00022723"/>
    </source>
</evidence>
<dbReference type="AlphaFoldDB" id="A0A5P6P0D8"/>
<dbReference type="PANTHER" id="PTHR21666">
    <property type="entry name" value="PEPTIDASE-RELATED"/>
    <property type="match status" value="1"/>
</dbReference>
<evidence type="ECO:0000313" key="12">
    <source>
        <dbReference type="Proteomes" id="UP000325641"/>
    </source>
</evidence>
<dbReference type="InterPro" id="IPR011055">
    <property type="entry name" value="Dup_hybrid_motif"/>
</dbReference>
<keyword evidence="4" id="KW-0378">Hydrolase</keyword>
<evidence type="ECO:0000259" key="9">
    <source>
        <dbReference type="Pfam" id="PF01551"/>
    </source>
</evidence>
<evidence type="ECO:0000313" key="11">
    <source>
        <dbReference type="EMBL" id="QFI70923.1"/>
    </source>
</evidence>
<dbReference type="InterPro" id="IPR016047">
    <property type="entry name" value="M23ase_b-sheet_dom"/>
</dbReference>
<dbReference type="InterPro" id="IPR050570">
    <property type="entry name" value="Cell_wall_metabolism_enzyme"/>
</dbReference>
<gene>
    <name evidence="11" type="ORF">F8237_00175</name>
</gene>
<reference evidence="12" key="1">
    <citation type="submission" date="2019-10" db="EMBL/GenBank/DDBJ databases">
        <title>Complete Genome Sequence of Bradyrhizobium betae type strain PL7HG1T.</title>
        <authorList>
            <person name="Bromfield E.S.P."/>
            <person name="Cloutier S."/>
        </authorList>
    </citation>
    <scope>NUCLEOTIDE SEQUENCE [LARGE SCALE GENOMIC DNA]</scope>
    <source>
        <strain evidence="12">PL7HG1</strain>
    </source>
</reference>
<keyword evidence="3" id="KW-0479">Metal-binding</keyword>
<evidence type="ECO:0000256" key="8">
    <source>
        <dbReference type="SAM" id="Phobius"/>
    </source>
</evidence>
<keyword evidence="8" id="KW-0812">Transmembrane</keyword>
<feature type="region of interest" description="Disordered" evidence="7">
    <location>
        <begin position="148"/>
        <end position="191"/>
    </location>
</feature>
<feature type="domain" description="M23ase beta-sheet core" evidence="9">
    <location>
        <begin position="353"/>
        <end position="447"/>
    </location>
</feature>
<dbReference type="Pfam" id="PF01551">
    <property type="entry name" value="Peptidase_M23"/>
    <property type="match status" value="1"/>
</dbReference>
<proteinExistence type="predicted"/>
<dbReference type="KEGG" id="bbet:F8237_00175"/>
<sequence>MPMSKSSAHFSQYPQHHPHDHGRAFQRRSAAVVAAAIPPPATDDAYTIVHHGKQVRLGPVVFWIVVGTVVLLGLWSAATATYFAFRDDVLTRLIARQAEMQYAYEDRITELRAKVDRTTSRQLLDQEQFDQKLDQIMKRQTALESRATALGAMPDVTGSIPRATPQRGDSSQGANQGATQGTPKPSPISDTVIFVAPPDREARLESRAPAVIAPPTNQFAKNQGFDNVLVRLTTSLDQVERRQIAALSAVEEGMDSRMRRMRGVVSDLGLNLASLEAAVPRSAMGGPFVPVKLTANAGPFEKQLSRINTTRAEMDRLNRTLALVPYRKPVIGEVEFTSGFGVRSDPFLGRPAMHTGLDFRAATGDPARVTANGKVVSAGWSGGYGRMVEVDHGNGLSTRYGHLSEINVKVGEIVKLGQVIGLVGSTGRSTGPHLHYETRIDGEAVDPQKFLRAGVRLSAG</sequence>
<dbReference type="OrthoDB" id="9805070at2"/>
<dbReference type="Pfam" id="PF19353">
    <property type="entry name" value="DUF5930"/>
    <property type="match status" value="1"/>
</dbReference>
<dbReference type="GO" id="GO:0046872">
    <property type="term" value="F:metal ion binding"/>
    <property type="evidence" value="ECO:0007669"/>
    <property type="project" value="UniProtKB-KW"/>
</dbReference>
<evidence type="ECO:0000256" key="2">
    <source>
        <dbReference type="ARBA" id="ARBA00022670"/>
    </source>
</evidence>
<organism evidence="11 12">
    <name type="scientific">Bradyrhizobium betae</name>
    <dbReference type="NCBI Taxonomy" id="244734"/>
    <lineage>
        <taxon>Bacteria</taxon>
        <taxon>Pseudomonadati</taxon>
        <taxon>Pseudomonadota</taxon>
        <taxon>Alphaproteobacteria</taxon>
        <taxon>Hyphomicrobiales</taxon>
        <taxon>Nitrobacteraceae</taxon>
        <taxon>Bradyrhizobium</taxon>
    </lineage>
</organism>
<keyword evidence="5" id="KW-0862">Zinc</keyword>
<dbReference type="SUPFAM" id="SSF51261">
    <property type="entry name" value="Duplicated hybrid motif"/>
    <property type="match status" value="1"/>
</dbReference>
<dbReference type="EMBL" id="CP044543">
    <property type="protein sequence ID" value="QFI70923.1"/>
    <property type="molecule type" value="Genomic_DNA"/>
</dbReference>
<dbReference type="InterPro" id="IPR045974">
    <property type="entry name" value="DUF5930"/>
</dbReference>
<keyword evidence="6" id="KW-0482">Metalloprotease</keyword>
<name>A0A5P6P0D8_9BRAD</name>
<keyword evidence="8" id="KW-0472">Membrane</keyword>
<dbReference type="PANTHER" id="PTHR21666:SF288">
    <property type="entry name" value="CELL DIVISION PROTEIN YTFB"/>
    <property type="match status" value="1"/>
</dbReference>
<comment type="cofactor">
    <cofactor evidence="1">
        <name>Zn(2+)</name>
        <dbReference type="ChEBI" id="CHEBI:29105"/>
    </cofactor>
</comment>
<keyword evidence="8" id="KW-1133">Transmembrane helix</keyword>
<feature type="domain" description="DUF5930" evidence="10">
    <location>
        <begin position="53"/>
        <end position="330"/>
    </location>
</feature>
<feature type="compositionally biased region" description="Polar residues" evidence="7">
    <location>
        <begin position="1"/>
        <end position="14"/>
    </location>
</feature>
<feature type="compositionally biased region" description="Polar residues" evidence="7">
    <location>
        <begin position="167"/>
        <end position="183"/>
    </location>
</feature>
<accession>A0A5P6P0D8</accession>
<dbReference type="GO" id="GO:0006508">
    <property type="term" value="P:proteolysis"/>
    <property type="evidence" value="ECO:0007669"/>
    <property type="project" value="UniProtKB-KW"/>
</dbReference>
<evidence type="ECO:0000259" key="10">
    <source>
        <dbReference type="Pfam" id="PF19353"/>
    </source>
</evidence>
<dbReference type="CDD" id="cd12797">
    <property type="entry name" value="M23_peptidase"/>
    <property type="match status" value="1"/>
</dbReference>
<evidence type="ECO:0000256" key="7">
    <source>
        <dbReference type="SAM" id="MobiDB-lite"/>
    </source>
</evidence>
<feature type="region of interest" description="Disordered" evidence="7">
    <location>
        <begin position="1"/>
        <end position="21"/>
    </location>
</feature>
<protein>
    <submittedName>
        <fullName evidence="11">Peptidoglycan DD-metalloendopeptidase family protein</fullName>
    </submittedName>
</protein>
<dbReference type="GO" id="GO:0004222">
    <property type="term" value="F:metalloendopeptidase activity"/>
    <property type="evidence" value="ECO:0007669"/>
    <property type="project" value="TreeGrafter"/>
</dbReference>
<evidence type="ECO:0000256" key="6">
    <source>
        <dbReference type="ARBA" id="ARBA00023049"/>
    </source>
</evidence>